<name>X0TTF1_9ZZZZ</name>
<organism evidence="2">
    <name type="scientific">marine sediment metagenome</name>
    <dbReference type="NCBI Taxonomy" id="412755"/>
    <lineage>
        <taxon>unclassified sequences</taxon>
        <taxon>metagenomes</taxon>
        <taxon>ecological metagenomes</taxon>
    </lineage>
</organism>
<keyword evidence="1" id="KW-1133">Transmembrane helix</keyword>
<keyword evidence="1" id="KW-0472">Membrane</keyword>
<sequence length="69" mass="8075">MRWQIHKTNLPLTWGERLSMISLVPLSWLTWFGLILIKMGDDVKRDYYGSYNNNLDNKSDNTIESDNGV</sequence>
<accession>X0TTF1</accession>
<reference evidence="2" key="1">
    <citation type="journal article" date="2014" name="Front. Microbiol.">
        <title>High frequency of phylogenetically diverse reductive dehalogenase-homologous genes in deep subseafloor sedimentary metagenomes.</title>
        <authorList>
            <person name="Kawai M."/>
            <person name="Futagami T."/>
            <person name="Toyoda A."/>
            <person name="Takaki Y."/>
            <person name="Nishi S."/>
            <person name="Hori S."/>
            <person name="Arai W."/>
            <person name="Tsubouchi T."/>
            <person name="Morono Y."/>
            <person name="Uchiyama I."/>
            <person name="Ito T."/>
            <person name="Fujiyama A."/>
            <person name="Inagaki F."/>
            <person name="Takami H."/>
        </authorList>
    </citation>
    <scope>NUCLEOTIDE SEQUENCE</scope>
    <source>
        <strain evidence="2">Expedition CK06-06</strain>
    </source>
</reference>
<dbReference type="EMBL" id="BARS01005834">
    <property type="protein sequence ID" value="GAF79420.1"/>
    <property type="molecule type" value="Genomic_DNA"/>
</dbReference>
<proteinExistence type="predicted"/>
<keyword evidence="1" id="KW-0812">Transmembrane</keyword>
<feature type="transmembrane region" description="Helical" evidence="1">
    <location>
        <begin position="20"/>
        <end position="37"/>
    </location>
</feature>
<comment type="caution">
    <text evidence="2">The sequence shown here is derived from an EMBL/GenBank/DDBJ whole genome shotgun (WGS) entry which is preliminary data.</text>
</comment>
<protein>
    <submittedName>
        <fullName evidence="2">Uncharacterized protein</fullName>
    </submittedName>
</protein>
<evidence type="ECO:0000256" key="1">
    <source>
        <dbReference type="SAM" id="Phobius"/>
    </source>
</evidence>
<evidence type="ECO:0000313" key="2">
    <source>
        <dbReference type="EMBL" id="GAF79420.1"/>
    </source>
</evidence>
<gene>
    <name evidence="2" type="ORF">S01H1_11447</name>
</gene>
<dbReference type="AlphaFoldDB" id="X0TTF1"/>